<sequence length="109" mass="13049">MENHELFHYLRLIEVQKIPAMTYPAGEVCRRIVEDWLPAFEIVLEEPENILTESPYWERFMRARQRVVPTHTSRVGGEFFHLEKLTFQSIRDGIYGDKYELLYHIAYSS</sequence>
<evidence type="ECO:0000313" key="2">
    <source>
        <dbReference type="Proteomes" id="UP001144471"/>
    </source>
</evidence>
<proteinExistence type="predicted"/>
<protein>
    <submittedName>
        <fullName evidence="1">Uncharacterized protein</fullName>
    </submittedName>
</protein>
<comment type="caution">
    <text evidence="1">The sequence shown here is derived from an EMBL/GenBank/DDBJ whole genome shotgun (WGS) entry which is preliminary data.</text>
</comment>
<accession>A0A9W6LPH4</accession>
<dbReference type="Proteomes" id="UP001144471">
    <property type="component" value="Unassembled WGS sequence"/>
</dbReference>
<dbReference type="AlphaFoldDB" id="A0A9W6LPH4"/>
<name>A0A9W6LPH4_9FUSO</name>
<keyword evidence="2" id="KW-1185">Reference proteome</keyword>
<evidence type="ECO:0000313" key="1">
    <source>
        <dbReference type="EMBL" id="GLI56930.1"/>
    </source>
</evidence>
<gene>
    <name evidence="1" type="ORF">PM10SUCC1_24440</name>
</gene>
<reference evidence="1" key="1">
    <citation type="submission" date="2022-12" db="EMBL/GenBank/DDBJ databases">
        <title>Reference genome sequencing for broad-spectrum identification of bacterial and archaeal isolates by mass spectrometry.</title>
        <authorList>
            <person name="Sekiguchi Y."/>
            <person name="Tourlousse D.M."/>
        </authorList>
    </citation>
    <scope>NUCLEOTIDE SEQUENCE</scope>
    <source>
        <strain evidence="1">10succ1</strain>
    </source>
</reference>
<organism evidence="1 2">
    <name type="scientific">Propionigenium maris DSM 9537</name>
    <dbReference type="NCBI Taxonomy" id="1123000"/>
    <lineage>
        <taxon>Bacteria</taxon>
        <taxon>Fusobacteriati</taxon>
        <taxon>Fusobacteriota</taxon>
        <taxon>Fusobacteriia</taxon>
        <taxon>Fusobacteriales</taxon>
        <taxon>Fusobacteriaceae</taxon>
        <taxon>Propionigenium</taxon>
    </lineage>
</organism>
<dbReference type="EMBL" id="BSDY01000011">
    <property type="protein sequence ID" value="GLI56930.1"/>
    <property type="molecule type" value="Genomic_DNA"/>
</dbReference>